<name>Q03SJ9_LEVBA</name>
<proteinExistence type="predicted"/>
<accession>Q03SJ9</accession>
<evidence type="ECO:0000313" key="1">
    <source>
        <dbReference type="EMBL" id="ABJ63823.1"/>
    </source>
</evidence>
<organism evidence="1 2">
    <name type="scientific">Levilactobacillus brevis (strain ATCC 367 / BCRC 12310 / CIP 105137 / JCM 1170 / LMG 11437 / NCIMB 947 / NCTC 947)</name>
    <name type="common">Lactobacillus brevis</name>
    <dbReference type="NCBI Taxonomy" id="387344"/>
    <lineage>
        <taxon>Bacteria</taxon>
        <taxon>Bacillati</taxon>
        <taxon>Bacillota</taxon>
        <taxon>Bacilli</taxon>
        <taxon>Lactobacillales</taxon>
        <taxon>Lactobacillaceae</taxon>
        <taxon>Levilactobacillus</taxon>
    </lineage>
</organism>
<dbReference type="EMBL" id="CP000416">
    <property type="protein sequence ID" value="ABJ63823.1"/>
    <property type="molecule type" value="Genomic_DNA"/>
</dbReference>
<dbReference type="Proteomes" id="UP000001652">
    <property type="component" value="Chromosome"/>
</dbReference>
<evidence type="ECO:0000313" key="2">
    <source>
        <dbReference type="Proteomes" id="UP000001652"/>
    </source>
</evidence>
<reference evidence="1 2" key="1">
    <citation type="journal article" date="2006" name="Proc. Natl. Acad. Sci. U.S.A.">
        <title>Comparative genomics of the lactic acid bacteria.</title>
        <authorList>
            <person name="Makarova K."/>
            <person name="Slesarev A."/>
            <person name="Wolf Y."/>
            <person name="Sorokin A."/>
            <person name="Mirkin B."/>
            <person name="Koonin E."/>
            <person name="Pavlov A."/>
            <person name="Pavlova N."/>
            <person name="Karamychev V."/>
            <person name="Polouchine N."/>
            <person name="Shakhova V."/>
            <person name="Grigoriev I."/>
            <person name="Lou Y."/>
            <person name="Rohksar D."/>
            <person name="Lucas S."/>
            <person name="Huang K."/>
            <person name="Goodstein D.M."/>
            <person name="Hawkins T."/>
            <person name="Plengvidhya V."/>
            <person name="Welker D."/>
            <person name="Hughes J."/>
            <person name="Goh Y."/>
            <person name="Benson A."/>
            <person name="Baldwin K."/>
            <person name="Lee J.H."/>
            <person name="Diaz-Muniz I."/>
            <person name="Dosti B."/>
            <person name="Smeianov V."/>
            <person name="Wechter W."/>
            <person name="Barabote R."/>
            <person name="Lorca G."/>
            <person name="Altermann E."/>
            <person name="Barrangou R."/>
            <person name="Ganesan B."/>
            <person name="Xie Y."/>
            <person name="Rawsthorne H."/>
            <person name="Tamir D."/>
            <person name="Parker C."/>
            <person name="Breidt F."/>
            <person name="Broadbent J."/>
            <person name="Hutkins R."/>
            <person name="O'Sullivan D."/>
            <person name="Steele J."/>
            <person name="Unlu G."/>
            <person name="Saier M."/>
            <person name="Klaenhammer T."/>
            <person name="Richardson P."/>
            <person name="Kozyavkin S."/>
            <person name="Weimer B."/>
            <person name="Mills D."/>
        </authorList>
    </citation>
    <scope>NUCLEOTIDE SEQUENCE [LARGE SCALE GENOMIC DNA]</scope>
    <source>
        <strain evidence="2">ATCC 367 / BCRC 12310 / CIP 105137 / JCM 1170 / LMG 11437 / NCIMB 947 / NCTC 947</strain>
    </source>
</reference>
<gene>
    <name evidence="1" type="ordered locus">LVIS_0680</name>
</gene>
<dbReference type="STRING" id="387344.LVIS_0680"/>
<dbReference type="HOGENOM" id="CLU_3235087_0_0_9"/>
<sequence length="43" mass="5043">MWHLQLLVSIPEKLDFTVIEALITEQGVFHGKIGLLMFKKFDR</sequence>
<dbReference type="KEGG" id="lbr:LVIS_0680"/>
<keyword evidence="2" id="KW-1185">Reference proteome</keyword>
<protein>
    <submittedName>
        <fullName evidence="1">Uncharacterized protein</fullName>
    </submittedName>
</protein>
<dbReference type="AlphaFoldDB" id="Q03SJ9"/>